<keyword evidence="4" id="KW-1185">Reference proteome</keyword>
<dbReference type="Pfam" id="PF24818">
    <property type="entry name" value="PH_TRF2_HOY1"/>
    <property type="match status" value="1"/>
</dbReference>
<feature type="region of interest" description="Disordered" evidence="1">
    <location>
        <begin position="259"/>
        <end position="286"/>
    </location>
</feature>
<evidence type="ECO:0000256" key="1">
    <source>
        <dbReference type="SAM" id="MobiDB-lite"/>
    </source>
</evidence>
<dbReference type="Proteomes" id="UP001485043">
    <property type="component" value="Unassembled WGS sequence"/>
</dbReference>
<dbReference type="EMBL" id="JALJOV010001383">
    <property type="protein sequence ID" value="KAK9848746.1"/>
    <property type="molecule type" value="Genomic_DNA"/>
</dbReference>
<protein>
    <recommendedName>
        <fullName evidence="2">TRF2/HOY1 PH-like domain-containing protein</fullName>
    </recommendedName>
</protein>
<feature type="compositionally biased region" description="Polar residues" evidence="1">
    <location>
        <begin position="270"/>
        <end position="283"/>
    </location>
</feature>
<dbReference type="PANTHER" id="PTHR33494:SF1">
    <property type="entry name" value="C2H2-TYPE DOMAIN-CONTAINING PROTEIN-RELATED"/>
    <property type="match status" value="1"/>
</dbReference>
<feature type="domain" description="TRF2/HOY1 PH-like" evidence="2">
    <location>
        <begin position="128"/>
        <end position="242"/>
    </location>
</feature>
<organism evidence="3 4">
    <name type="scientific">Apatococcus fuscideae</name>
    <dbReference type="NCBI Taxonomy" id="2026836"/>
    <lineage>
        <taxon>Eukaryota</taxon>
        <taxon>Viridiplantae</taxon>
        <taxon>Chlorophyta</taxon>
        <taxon>core chlorophytes</taxon>
        <taxon>Trebouxiophyceae</taxon>
        <taxon>Chlorellales</taxon>
        <taxon>Chlorellaceae</taxon>
        <taxon>Apatococcus</taxon>
    </lineage>
</organism>
<comment type="caution">
    <text evidence="3">The sequence shown here is derived from an EMBL/GenBank/DDBJ whole genome shotgun (WGS) entry which is preliminary data.</text>
</comment>
<name>A0AAW1SNJ5_9CHLO</name>
<evidence type="ECO:0000313" key="3">
    <source>
        <dbReference type="EMBL" id="KAK9848746.1"/>
    </source>
</evidence>
<feature type="region of interest" description="Disordered" evidence="1">
    <location>
        <begin position="1"/>
        <end position="52"/>
    </location>
</feature>
<dbReference type="AlphaFoldDB" id="A0AAW1SNJ5"/>
<gene>
    <name evidence="3" type="ORF">WJX84_002273</name>
</gene>
<proteinExistence type="predicted"/>
<feature type="compositionally biased region" description="Polar residues" evidence="1">
    <location>
        <begin position="1"/>
        <end position="39"/>
    </location>
</feature>
<reference evidence="3 4" key="1">
    <citation type="journal article" date="2024" name="Nat. Commun.">
        <title>Phylogenomics reveals the evolutionary origins of lichenization in chlorophyte algae.</title>
        <authorList>
            <person name="Puginier C."/>
            <person name="Libourel C."/>
            <person name="Otte J."/>
            <person name="Skaloud P."/>
            <person name="Haon M."/>
            <person name="Grisel S."/>
            <person name="Petersen M."/>
            <person name="Berrin J.G."/>
            <person name="Delaux P.M."/>
            <person name="Dal Grande F."/>
            <person name="Keller J."/>
        </authorList>
    </citation>
    <scope>NUCLEOTIDE SEQUENCE [LARGE SCALE GENOMIC DNA]</scope>
    <source>
        <strain evidence="3 4">SAG 2523</strain>
    </source>
</reference>
<feature type="region of interest" description="Disordered" evidence="1">
    <location>
        <begin position="322"/>
        <end position="350"/>
    </location>
</feature>
<sequence>MKGSFQPTRSGFSGASNAGLRASSTAVRRSQDRGSSNSRHLPVKAPAAQRDEYGPLGLELSKDADMVQWLQQQLAGQQGPLRHSAVSGSSRPLSKGWNLEPLAVATPPQKAAQQTPAHAPLLKAKTLPMVQLGVGAWKRSSKFEGDLVLKCYFTKKKLCWEILDGNLTYKCEMRWPEIQYLRSSQREDLEVLELDVRQPPSFFEELDPQPKKRAVWKACQDFTGGQVSMGKRQQFVFLPGLLEIILPDFFALNQHLKHDHDRVESPQPGPSTSEDSSQQQPVSKSVEPAYTEQDFLEMLTSGKYAYPAGGLPAALTSILPSSSQSGSSSLYPTRGASSEEQEQTSSPTEPMTSILEEPIEFLGEPNPARDSLDFELPCLPPGMLADSFMDLMQLDTMPHLGLLADVPTSVVMPAAQQPTFSEDSSILEEMMDWDGLCASP</sequence>
<dbReference type="PANTHER" id="PTHR33494">
    <property type="entry name" value="OS02G0793800 PROTEIN"/>
    <property type="match status" value="1"/>
</dbReference>
<evidence type="ECO:0000259" key="2">
    <source>
        <dbReference type="Pfam" id="PF24818"/>
    </source>
</evidence>
<dbReference type="InterPro" id="IPR057939">
    <property type="entry name" value="TRF2_HOY1_PH"/>
</dbReference>
<evidence type="ECO:0000313" key="4">
    <source>
        <dbReference type="Proteomes" id="UP001485043"/>
    </source>
</evidence>
<accession>A0AAW1SNJ5</accession>